<evidence type="ECO:0000313" key="7">
    <source>
        <dbReference type="Proteomes" id="UP000451565"/>
    </source>
</evidence>
<reference evidence="6 7" key="1">
    <citation type="submission" date="2019-10" db="EMBL/GenBank/DDBJ databases">
        <title>Glaciimonas soli sp. nov., a psychrophilic bacterium isolated from the forest soil of a high elevation mountain in Taiwan.</title>
        <authorList>
            <person name="Wang L.-T."/>
            <person name="Shieh W.Y."/>
        </authorList>
    </citation>
    <scope>NUCLEOTIDE SEQUENCE [LARGE SCALE GENOMIC DNA]</scope>
    <source>
        <strain evidence="6 7">GS1</strain>
    </source>
</reference>
<dbReference type="Gene3D" id="2.40.40.10">
    <property type="entry name" value="RlpA-like domain"/>
    <property type="match status" value="1"/>
</dbReference>
<feature type="domain" description="RlpA-like protein double-psi beta-barrel" evidence="5">
    <location>
        <begin position="110"/>
        <end position="198"/>
    </location>
</feature>
<dbReference type="Proteomes" id="UP000451565">
    <property type="component" value="Unassembled WGS sequence"/>
</dbReference>
<evidence type="ECO:0000313" key="6">
    <source>
        <dbReference type="EMBL" id="MQR01238.1"/>
    </source>
</evidence>
<dbReference type="PANTHER" id="PTHR34183:SF1">
    <property type="entry name" value="ENDOLYTIC PEPTIDOGLYCAN TRANSGLYCOSYLASE RLPA"/>
    <property type="match status" value="1"/>
</dbReference>
<dbReference type="EC" id="4.2.2.-" evidence="3"/>
<comment type="function">
    <text evidence="3">Lytic transglycosylase with a strong preference for naked glycan strands that lack stem peptides.</text>
</comment>
<keyword evidence="2 3" id="KW-0961">Cell wall biogenesis/degradation</keyword>
<name>A0A843YUR1_9BURK</name>
<dbReference type="InterPro" id="IPR009009">
    <property type="entry name" value="RlpA-like_DPBB"/>
</dbReference>
<dbReference type="EMBL" id="WINI01000006">
    <property type="protein sequence ID" value="MQR01238.1"/>
    <property type="molecule type" value="Genomic_DNA"/>
</dbReference>
<dbReference type="GO" id="GO:0008932">
    <property type="term" value="F:lytic endotransglycosylase activity"/>
    <property type="evidence" value="ECO:0007669"/>
    <property type="project" value="UniProtKB-UniRule"/>
</dbReference>
<sequence precursor="true">MISNKLLEIALVACSFLLATCVTIPAGAGSLPEKPSVYDLPKDVPGADGISSVSGTAIPHSYSYSKSTSPPIPDASNEKDLLHEHTITPRKSCHLDGDIRLRFNRSDVVQRGIASWYGPGIRGRKSADGERFDMNSMTAAHPNLPLHSWVLVRNIRNNKMALLKVTDRGPYSNKRILDVSYAAAKQLGFVRSGTTQVEVRQLSHSEVSWVRRQLDAGIDVSAGDGFHGAVDAGDASADKAQQKIHYDDK</sequence>
<evidence type="ECO:0000256" key="4">
    <source>
        <dbReference type="RuleBase" id="RU003495"/>
    </source>
</evidence>
<keyword evidence="7" id="KW-1185">Reference proteome</keyword>
<evidence type="ECO:0000256" key="3">
    <source>
        <dbReference type="HAMAP-Rule" id="MF_02071"/>
    </source>
</evidence>
<dbReference type="SUPFAM" id="SSF50685">
    <property type="entry name" value="Barwin-like endoglucanases"/>
    <property type="match status" value="1"/>
</dbReference>
<proteinExistence type="inferred from homology"/>
<dbReference type="Pfam" id="PF03330">
    <property type="entry name" value="DPBB_1"/>
    <property type="match status" value="1"/>
</dbReference>
<dbReference type="PANTHER" id="PTHR34183">
    <property type="entry name" value="ENDOLYTIC PEPTIDOGLYCAN TRANSGLYCOSYLASE RLPA"/>
    <property type="match status" value="1"/>
</dbReference>
<dbReference type="OrthoDB" id="9779128at2"/>
<dbReference type="GO" id="GO:0000270">
    <property type="term" value="P:peptidoglycan metabolic process"/>
    <property type="evidence" value="ECO:0007669"/>
    <property type="project" value="UniProtKB-UniRule"/>
</dbReference>
<comment type="similarity">
    <text evidence="3 4">Belongs to the RlpA family.</text>
</comment>
<dbReference type="InterPro" id="IPR034718">
    <property type="entry name" value="RlpA"/>
</dbReference>
<dbReference type="GO" id="GO:0071555">
    <property type="term" value="P:cell wall organization"/>
    <property type="evidence" value="ECO:0007669"/>
    <property type="project" value="UniProtKB-KW"/>
</dbReference>
<evidence type="ECO:0000259" key="5">
    <source>
        <dbReference type="Pfam" id="PF03330"/>
    </source>
</evidence>
<organism evidence="6 7">
    <name type="scientific">Glaciimonas soli</name>
    <dbReference type="NCBI Taxonomy" id="2590999"/>
    <lineage>
        <taxon>Bacteria</taxon>
        <taxon>Pseudomonadati</taxon>
        <taxon>Pseudomonadota</taxon>
        <taxon>Betaproteobacteria</taxon>
        <taxon>Burkholderiales</taxon>
        <taxon>Oxalobacteraceae</taxon>
        <taxon>Glaciimonas</taxon>
    </lineage>
</organism>
<feature type="chain" id="PRO_5033184526" description="Endolytic peptidoglycan transglycosylase RlpA" evidence="3">
    <location>
        <begin position="29"/>
        <end position="249"/>
    </location>
</feature>
<dbReference type="RefSeq" id="WP_153234873.1">
    <property type="nucleotide sequence ID" value="NZ_WINI01000006.1"/>
</dbReference>
<dbReference type="CDD" id="cd22268">
    <property type="entry name" value="DPBB_RlpA-like"/>
    <property type="match status" value="1"/>
</dbReference>
<accession>A0A843YUR1</accession>
<dbReference type="InterPro" id="IPR012997">
    <property type="entry name" value="RplA"/>
</dbReference>
<keyword evidence="3" id="KW-0732">Signal</keyword>
<keyword evidence="1 3" id="KW-0456">Lyase</keyword>
<dbReference type="InterPro" id="IPR036908">
    <property type="entry name" value="RlpA-like_sf"/>
</dbReference>
<dbReference type="NCBIfam" id="TIGR00413">
    <property type="entry name" value="rlpA"/>
    <property type="match status" value="1"/>
</dbReference>
<evidence type="ECO:0000256" key="2">
    <source>
        <dbReference type="ARBA" id="ARBA00023316"/>
    </source>
</evidence>
<dbReference type="AlphaFoldDB" id="A0A843YUR1"/>
<feature type="signal peptide" evidence="3">
    <location>
        <begin position="1"/>
        <end position="28"/>
    </location>
</feature>
<comment type="caution">
    <text evidence="6">The sequence shown here is derived from an EMBL/GenBank/DDBJ whole genome shotgun (WGS) entry which is preliminary data.</text>
</comment>
<gene>
    <name evidence="3" type="primary">rlpA</name>
    <name evidence="6" type="ORF">GEV47_11175</name>
</gene>
<dbReference type="HAMAP" id="MF_02071">
    <property type="entry name" value="RlpA"/>
    <property type="match status" value="1"/>
</dbReference>
<evidence type="ECO:0000256" key="1">
    <source>
        <dbReference type="ARBA" id="ARBA00023239"/>
    </source>
</evidence>
<protein>
    <recommendedName>
        <fullName evidence="3">Endolytic peptidoglycan transglycosylase RlpA</fullName>
        <ecNumber evidence="3">4.2.2.-</ecNumber>
    </recommendedName>
</protein>